<organism evidence="1 2">
    <name type="scientific">Aromia moschata</name>
    <dbReference type="NCBI Taxonomy" id="1265417"/>
    <lineage>
        <taxon>Eukaryota</taxon>
        <taxon>Metazoa</taxon>
        <taxon>Ecdysozoa</taxon>
        <taxon>Arthropoda</taxon>
        <taxon>Hexapoda</taxon>
        <taxon>Insecta</taxon>
        <taxon>Pterygota</taxon>
        <taxon>Neoptera</taxon>
        <taxon>Endopterygota</taxon>
        <taxon>Coleoptera</taxon>
        <taxon>Polyphaga</taxon>
        <taxon>Cucujiformia</taxon>
        <taxon>Chrysomeloidea</taxon>
        <taxon>Cerambycidae</taxon>
        <taxon>Cerambycinae</taxon>
        <taxon>Callichromatini</taxon>
        <taxon>Aromia</taxon>
    </lineage>
</organism>
<evidence type="ECO:0000313" key="2">
    <source>
        <dbReference type="Proteomes" id="UP001162162"/>
    </source>
</evidence>
<proteinExistence type="predicted"/>
<protein>
    <submittedName>
        <fullName evidence="1">Uncharacterized protein</fullName>
    </submittedName>
</protein>
<comment type="caution">
    <text evidence="1">The sequence shown here is derived from an EMBL/GenBank/DDBJ whole genome shotgun (WGS) entry which is preliminary data.</text>
</comment>
<evidence type="ECO:0000313" key="1">
    <source>
        <dbReference type="EMBL" id="KAJ8948974.1"/>
    </source>
</evidence>
<accession>A0AAV8YBQ3</accession>
<keyword evidence="2" id="KW-1185">Reference proteome</keyword>
<dbReference type="AlphaFoldDB" id="A0AAV8YBQ3"/>
<dbReference type="EMBL" id="JAPWTK010000126">
    <property type="protein sequence ID" value="KAJ8948974.1"/>
    <property type="molecule type" value="Genomic_DNA"/>
</dbReference>
<gene>
    <name evidence="1" type="ORF">NQ318_022998</name>
</gene>
<name>A0AAV8YBQ3_9CUCU</name>
<dbReference type="Proteomes" id="UP001162162">
    <property type="component" value="Unassembled WGS sequence"/>
</dbReference>
<sequence length="136" mass="15925">MTRTFINCSFTLQYAGFRKAYLDGDSLNLIKTKSIISAFLARIKLMKQNIGRGEFSQFPNLSRTNCHEDDVLTYVQHLNSLYADFKIRFEDVLNMELIGISTNEDLKVQFRNGYQLVWLLKDIPVTYVMLFSKMQY</sequence>
<reference evidence="1" key="1">
    <citation type="journal article" date="2023" name="Insect Mol. Biol.">
        <title>Genome sequencing provides insights into the evolution of gene families encoding plant cell wall-degrading enzymes in longhorned beetles.</title>
        <authorList>
            <person name="Shin N.R."/>
            <person name="Okamura Y."/>
            <person name="Kirsch R."/>
            <person name="Pauchet Y."/>
        </authorList>
    </citation>
    <scope>NUCLEOTIDE SEQUENCE</scope>
    <source>
        <strain evidence="1">AMC_N1</strain>
    </source>
</reference>